<dbReference type="PRINTS" id="PR00125">
    <property type="entry name" value="ATPASEDELTA"/>
</dbReference>
<dbReference type="RefSeq" id="WP_089318134.1">
    <property type="nucleotide sequence ID" value="NZ_FZOQ01000003.1"/>
</dbReference>
<dbReference type="InterPro" id="IPR000711">
    <property type="entry name" value="ATPase_OSCP/dsu"/>
</dbReference>
<evidence type="ECO:0000313" key="9">
    <source>
        <dbReference type="Proteomes" id="UP000198432"/>
    </source>
</evidence>
<accession>A0A239CWY1</accession>
<sequence length="185" mass="21022">MSDIRVASRYAKSLLELADEQGVLEKVQQDMQLFSKTVKQSRDFKLMLQNPIIKSDKKLAVINAVFSGKIQQMTQSFFNIVARKDRETLLEDIAEQFEKQYNEFKGIQLAKVVSAVPLSAALREELGRKLVAQTGKTIVLEEEVDSTLIGGFLLRVGDKQIDSSVKNSLRKLRNKFKDNPYINQL</sequence>
<evidence type="ECO:0000256" key="1">
    <source>
        <dbReference type="ARBA" id="ARBA00004370"/>
    </source>
</evidence>
<dbReference type="Proteomes" id="UP000198432">
    <property type="component" value="Unassembled WGS sequence"/>
</dbReference>
<dbReference type="EMBL" id="FZOQ01000003">
    <property type="protein sequence ID" value="SNS23863.1"/>
    <property type="molecule type" value="Genomic_DNA"/>
</dbReference>
<evidence type="ECO:0000313" key="8">
    <source>
        <dbReference type="EMBL" id="SNS23863.1"/>
    </source>
</evidence>
<comment type="subcellular location">
    <subcellularLocation>
        <location evidence="7">Cell membrane</location>
        <topology evidence="7">Peripheral membrane protein</topology>
    </subcellularLocation>
    <subcellularLocation>
        <location evidence="1">Membrane</location>
    </subcellularLocation>
</comment>
<keyword evidence="7" id="KW-1003">Cell membrane</keyword>
<comment type="function">
    <text evidence="7">This protein is part of the stalk that links CF(0) to CF(1). It either transmits conformational changes from CF(0) to CF(1) or is implicated in proton conduction.</text>
</comment>
<dbReference type="GO" id="GO:0005886">
    <property type="term" value="C:plasma membrane"/>
    <property type="evidence" value="ECO:0007669"/>
    <property type="project" value="UniProtKB-SubCell"/>
</dbReference>
<reference evidence="9" key="1">
    <citation type="submission" date="2017-06" db="EMBL/GenBank/DDBJ databases">
        <authorList>
            <person name="Varghese N."/>
            <person name="Submissions S."/>
        </authorList>
    </citation>
    <scope>NUCLEOTIDE SEQUENCE [LARGE SCALE GENOMIC DNA]</scope>
    <source>
        <strain evidence="9">NKM1</strain>
    </source>
</reference>
<organism evidence="8 9">
    <name type="scientific">Pontibacter ummariensis</name>
    <dbReference type="NCBI Taxonomy" id="1610492"/>
    <lineage>
        <taxon>Bacteria</taxon>
        <taxon>Pseudomonadati</taxon>
        <taxon>Bacteroidota</taxon>
        <taxon>Cytophagia</taxon>
        <taxon>Cytophagales</taxon>
        <taxon>Hymenobacteraceae</taxon>
        <taxon>Pontibacter</taxon>
    </lineage>
</organism>
<dbReference type="InterPro" id="IPR020781">
    <property type="entry name" value="ATPase_OSCP/d_CS"/>
</dbReference>
<dbReference type="AlphaFoldDB" id="A0A239CWY1"/>
<keyword evidence="6 7" id="KW-0066">ATP synthesis</keyword>
<evidence type="ECO:0000256" key="5">
    <source>
        <dbReference type="ARBA" id="ARBA00023136"/>
    </source>
</evidence>
<dbReference type="HAMAP" id="MF_01416">
    <property type="entry name" value="ATP_synth_delta_bact"/>
    <property type="match status" value="1"/>
</dbReference>
<dbReference type="PROSITE" id="PS00389">
    <property type="entry name" value="ATPASE_DELTA"/>
    <property type="match status" value="1"/>
</dbReference>
<dbReference type="Gene3D" id="1.10.520.20">
    <property type="entry name" value="N-terminal domain of the delta subunit of the F1F0-ATP synthase"/>
    <property type="match status" value="1"/>
</dbReference>
<keyword evidence="9" id="KW-1185">Reference proteome</keyword>
<dbReference type="Pfam" id="PF00213">
    <property type="entry name" value="OSCP"/>
    <property type="match status" value="1"/>
</dbReference>
<keyword evidence="5 7" id="KW-0472">Membrane</keyword>
<dbReference type="SUPFAM" id="SSF47928">
    <property type="entry name" value="N-terminal domain of the delta subunit of the F1F0-ATP synthase"/>
    <property type="match status" value="1"/>
</dbReference>
<keyword evidence="3 7" id="KW-0375">Hydrogen ion transport</keyword>
<evidence type="ECO:0000256" key="3">
    <source>
        <dbReference type="ARBA" id="ARBA00022781"/>
    </source>
</evidence>
<keyword evidence="4 7" id="KW-0406">Ion transport</keyword>
<dbReference type="InterPro" id="IPR026015">
    <property type="entry name" value="ATP_synth_OSCP/delta_N_sf"/>
</dbReference>
<proteinExistence type="inferred from homology"/>
<dbReference type="PANTHER" id="PTHR11910">
    <property type="entry name" value="ATP SYNTHASE DELTA CHAIN"/>
    <property type="match status" value="1"/>
</dbReference>
<evidence type="ECO:0000256" key="7">
    <source>
        <dbReference type="HAMAP-Rule" id="MF_01416"/>
    </source>
</evidence>
<evidence type="ECO:0000256" key="2">
    <source>
        <dbReference type="ARBA" id="ARBA00022448"/>
    </source>
</evidence>
<evidence type="ECO:0000256" key="6">
    <source>
        <dbReference type="ARBA" id="ARBA00023310"/>
    </source>
</evidence>
<comment type="similarity">
    <text evidence="7">Belongs to the ATPase delta chain family.</text>
</comment>
<keyword evidence="7" id="KW-0139">CF(1)</keyword>
<dbReference type="OrthoDB" id="9802471at2"/>
<evidence type="ECO:0000256" key="4">
    <source>
        <dbReference type="ARBA" id="ARBA00023065"/>
    </source>
</evidence>
<dbReference type="NCBIfam" id="TIGR01145">
    <property type="entry name" value="ATP_synt_delta"/>
    <property type="match status" value="1"/>
</dbReference>
<keyword evidence="2 7" id="KW-0813">Transport</keyword>
<gene>
    <name evidence="7" type="primary">atpH</name>
    <name evidence="8" type="ORF">SAMN06296052_103259</name>
</gene>
<dbReference type="GO" id="GO:0045259">
    <property type="term" value="C:proton-transporting ATP synthase complex"/>
    <property type="evidence" value="ECO:0007669"/>
    <property type="project" value="UniProtKB-KW"/>
</dbReference>
<protein>
    <recommendedName>
        <fullName evidence="7">ATP synthase subunit delta</fullName>
    </recommendedName>
    <alternativeName>
        <fullName evidence="7">ATP synthase F(1) sector subunit delta</fullName>
    </alternativeName>
    <alternativeName>
        <fullName evidence="7">F-type ATPase subunit delta</fullName>
        <shortName evidence="7">F-ATPase subunit delta</shortName>
    </alternativeName>
</protein>
<name>A0A239CWY1_9BACT</name>
<comment type="function">
    <text evidence="7">F(1)F(0) ATP synthase produces ATP from ADP in the presence of a proton or sodium gradient. F-type ATPases consist of two structural domains, F(1) containing the extramembraneous catalytic core and F(0) containing the membrane proton channel, linked together by a central stalk and a peripheral stalk. During catalysis, ATP synthesis in the catalytic domain of F(1) is coupled via a rotary mechanism of the central stalk subunits to proton translocation.</text>
</comment>
<dbReference type="GO" id="GO:0046933">
    <property type="term" value="F:proton-transporting ATP synthase activity, rotational mechanism"/>
    <property type="evidence" value="ECO:0007669"/>
    <property type="project" value="UniProtKB-UniRule"/>
</dbReference>